<evidence type="ECO:0000256" key="2">
    <source>
        <dbReference type="SAM" id="MobiDB-lite"/>
    </source>
</evidence>
<feature type="compositionally biased region" description="Basic and acidic residues" evidence="2">
    <location>
        <begin position="742"/>
        <end position="756"/>
    </location>
</feature>
<reference evidence="5" key="1">
    <citation type="submission" date="2016-03" db="EMBL/GenBank/DDBJ databases">
        <authorList>
            <person name="Ploux O."/>
        </authorList>
    </citation>
    <scope>NUCLEOTIDE SEQUENCE [LARGE SCALE GENOMIC DNA]</scope>
    <source>
        <strain evidence="5">UK7</strain>
    </source>
</reference>
<dbReference type="InterPro" id="IPR001841">
    <property type="entry name" value="Znf_RING"/>
</dbReference>
<accession>A0A1E1KXJ0</accession>
<name>A0A1E1KXJ0_9HELO</name>
<feature type="region of interest" description="Disordered" evidence="2">
    <location>
        <begin position="1"/>
        <end position="38"/>
    </location>
</feature>
<feature type="compositionally biased region" description="Basic residues" evidence="2">
    <location>
        <begin position="8"/>
        <end position="18"/>
    </location>
</feature>
<evidence type="ECO:0000256" key="1">
    <source>
        <dbReference type="PROSITE-ProRule" id="PRU00175"/>
    </source>
</evidence>
<dbReference type="PROSITE" id="PS50089">
    <property type="entry name" value="ZF_RING_2"/>
    <property type="match status" value="1"/>
</dbReference>
<dbReference type="GO" id="GO:0008270">
    <property type="term" value="F:zinc ion binding"/>
    <property type="evidence" value="ECO:0007669"/>
    <property type="project" value="UniProtKB-KW"/>
</dbReference>
<dbReference type="SUPFAM" id="SSF57850">
    <property type="entry name" value="RING/U-box"/>
    <property type="match status" value="1"/>
</dbReference>
<evidence type="ECO:0000259" key="3">
    <source>
        <dbReference type="PROSITE" id="PS50089"/>
    </source>
</evidence>
<feature type="region of interest" description="Disordered" evidence="2">
    <location>
        <begin position="701"/>
        <end position="793"/>
    </location>
</feature>
<keyword evidence="1" id="KW-0479">Metal-binding</keyword>
<feature type="compositionally biased region" description="Pro residues" evidence="2">
    <location>
        <begin position="717"/>
        <end position="730"/>
    </location>
</feature>
<dbReference type="EMBL" id="FJUW01000026">
    <property type="protein sequence ID" value="CZT02954.1"/>
    <property type="molecule type" value="Genomic_DNA"/>
</dbReference>
<sequence>MEIPGGRARGRGRGRPWGRPRGGGAPASRPVGYIGPPEISFTRTRREWGRAQEAYAKARQDRLTHIYRTEVLHDVEMLKKPWSTNSTVIATTDRNPFDGQEFSQILAAEYNVRRTQELPLEWLKQYFVTYMRDEDESRLTAQREEFNNTHLVAWGDDKILIDPLEQLYKACYGQDTRDDSLLRTPNSPLSSLLWSYDLLKALRVRRRFADGGNLKVSEAPLPDGSNFEPHNHFLAASWILHRCYIRLLHQRSLHVGSSSVGEKMLKNILSILVRFLDLETRSVPYNPEFEQQNLPEFNRITSLYRQLLDALTSIGFELQIERRQGFYTGEETLFFNATTSLEEIMDRTIPASLRHRHLWGDLFFQHDEFNQAMAFEHVEDKRIDKQVVLVDEKYKVFESLRTQGNFFSPVEVEIDPIPELTDEEFEKNSIPQAYTAKIAEINQLRRNLLLLRDWNQKRPWKQLYCPYKTAPGGDHGQDSEDPMVRGFHEDITEFHQHLAALHATYPQQDPSSFNPSNTANVFSSLFTVHPVASHCIPPEMQQDDWDAGCIVCMDEFDGISRKMMVQLFCNHYFHYTCVRGFWDVLDKGSFRCPLCRQNDWVLKEQAGITAEVNDVFDYEELMGRQNGTYDFNQNATYYAKESELRAMSQTYLSSRGYPSIEEIPNTRRRRYVYNGALGTNRIPEVEMAIVREYRRINDRRRRFDIEQQNDGISGLDPPDPNPDGVPPPHMPALNTFNPDAQAARDRAAQEERDRLYLEAASDEDEDVDENVDQNFRFEPMGPMDGVQGPGEGL</sequence>
<keyword evidence="1" id="KW-0863">Zinc-finger</keyword>
<dbReference type="Proteomes" id="UP000178129">
    <property type="component" value="Unassembled WGS sequence"/>
</dbReference>
<evidence type="ECO:0000313" key="5">
    <source>
        <dbReference type="Proteomes" id="UP000178129"/>
    </source>
</evidence>
<proteinExistence type="predicted"/>
<gene>
    <name evidence="4" type="ORF">RCO7_06016</name>
</gene>
<organism evidence="4 5">
    <name type="scientific">Rhynchosporium graminicola</name>
    <dbReference type="NCBI Taxonomy" id="2792576"/>
    <lineage>
        <taxon>Eukaryota</taxon>
        <taxon>Fungi</taxon>
        <taxon>Dikarya</taxon>
        <taxon>Ascomycota</taxon>
        <taxon>Pezizomycotina</taxon>
        <taxon>Leotiomycetes</taxon>
        <taxon>Helotiales</taxon>
        <taxon>Ploettnerulaceae</taxon>
        <taxon>Rhynchosporium</taxon>
    </lineage>
</organism>
<dbReference type="Pfam" id="PF13639">
    <property type="entry name" value="zf-RING_2"/>
    <property type="match status" value="1"/>
</dbReference>
<dbReference type="InParanoid" id="A0A1E1KXJ0"/>
<keyword evidence="5" id="KW-1185">Reference proteome</keyword>
<keyword evidence="1" id="KW-0862">Zinc</keyword>
<feature type="domain" description="RING-type" evidence="3">
    <location>
        <begin position="549"/>
        <end position="596"/>
    </location>
</feature>
<dbReference type="SMART" id="SM00184">
    <property type="entry name" value="RING"/>
    <property type="match status" value="1"/>
</dbReference>
<feature type="compositionally biased region" description="Acidic residues" evidence="2">
    <location>
        <begin position="760"/>
        <end position="771"/>
    </location>
</feature>
<evidence type="ECO:0000313" key="4">
    <source>
        <dbReference type="EMBL" id="CZT02954.1"/>
    </source>
</evidence>
<dbReference type="AlphaFoldDB" id="A0A1E1KXJ0"/>
<comment type="caution">
    <text evidence="4">The sequence shown here is derived from an EMBL/GenBank/DDBJ whole genome shotgun (WGS) entry which is preliminary data.</text>
</comment>
<dbReference type="Gene3D" id="3.30.40.10">
    <property type="entry name" value="Zinc/RING finger domain, C3HC4 (zinc finger)"/>
    <property type="match status" value="1"/>
</dbReference>
<dbReference type="InterPro" id="IPR013083">
    <property type="entry name" value="Znf_RING/FYVE/PHD"/>
</dbReference>
<dbReference type="CDD" id="cd16448">
    <property type="entry name" value="RING-H2"/>
    <property type="match status" value="1"/>
</dbReference>
<protein>
    <recommendedName>
        <fullName evidence="3">RING-type domain-containing protein</fullName>
    </recommendedName>
</protein>
<dbReference type="STRING" id="914237.A0A1E1KXJ0"/>